<accession>A0ABT5KRE3</accession>
<evidence type="ECO:0000256" key="1">
    <source>
        <dbReference type="SAM" id="Phobius"/>
    </source>
</evidence>
<keyword evidence="1" id="KW-0472">Membrane</keyword>
<proteinExistence type="predicted"/>
<evidence type="ECO:0000313" key="2">
    <source>
        <dbReference type="EMBL" id="MDC8785492.1"/>
    </source>
</evidence>
<dbReference type="EMBL" id="JAQQXS010000007">
    <property type="protein sequence ID" value="MDC8785492.1"/>
    <property type="molecule type" value="Genomic_DNA"/>
</dbReference>
<keyword evidence="1" id="KW-0812">Transmembrane</keyword>
<evidence type="ECO:0000313" key="3">
    <source>
        <dbReference type="Proteomes" id="UP001219862"/>
    </source>
</evidence>
<reference evidence="2 3" key="1">
    <citation type="submission" date="2022-10" db="EMBL/GenBank/DDBJ databases">
        <title>paucibacter sp. hw8 Genome sequencing.</title>
        <authorList>
            <person name="Park S."/>
        </authorList>
    </citation>
    <scope>NUCLEOTIDE SEQUENCE [LARGE SCALE GENOMIC DNA]</scope>
    <source>
        <strain evidence="3">hw8</strain>
    </source>
</reference>
<keyword evidence="3" id="KW-1185">Reference proteome</keyword>
<keyword evidence="1" id="KW-1133">Transmembrane helix</keyword>
<comment type="caution">
    <text evidence="2">The sequence shown here is derived from an EMBL/GenBank/DDBJ whole genome shotgun (WGS) entry which is preliminary data.</text>
</comment>
<feature type="transmembrane region" description="Helical" evidence="1">
    <location>
        <begin position="12"/>
        <end position="36"/>
    </location>
</feature>
<name>A0ABT5KRE3_9BURK</name>
<sequence length="137" mass="14567">MIPRHSSSRAQGGVVLLEALIAMLIFAFGVLGLLGLQASMTSAQTTSKFRADAADQASDLFALIQTDNFANLAYYSTSGCAGYVRCADWLRKVKASLPGAEFTLTTDAAAGTVSLKLTWQQGSQASNSYSTSMVWQQ</sequence>
<protein>
    <submittedName>
        <fullName evidence="2">Pilus assembly protein PilV</fullName>
    </submittedName>
</protein>
<dbReference type="RefSeq" id="WP_273596601.1">
    <property type="nucleotide sequence ID" value="NZ_JAQQXS010000007.1"/>
</dbReference>
<organism evidence="2 3">
    <name type="scientific">Roseateles koreensis</name>
    <dbReference type="NCBI Taxonomy" id="2987526"/>
    <lineage>
        <taxon>Bacteria</taxon>
        <taxon>Pseudomonadati</taxon>
        <taxon>Pseudomonadota</taxon>
        <taxon>Betaproteobacteria</taxon>
        <taxon>Burkholderiales</taxon>
        <taxon>Sphaerotilaceae</taxon>
        <taxon>Roseateles</taxon>
    </lineage>
</organism>
<dbReference type="Proteomes" id="UP001219862">
    <property type="component" value="Unassembled WGS sequence"/>
</dbReference>
<gene>
    <name evidence="2" type="ORF">PRZ01_09840</name>
</gene>